<accession>A0A0R3TQY4</accession>
<dbReference type="PANTHER" id="PTHR10652:SF0">
    <property type="entry name" value="ADENYLYL CYCLASE-ASSOCIATED PROTEIN"/>
    <property type="match status" value="1"/>
</dbReference>
<dbReference type="Pfam" id="PF21938">
    <property type="entry name" value="CAP_N"/>
    <property type="match status" value="1"/>
</dbReference>
<dbReference type="WBParaSite" id="HNAJ_0000996901-mRNA-1">
    <property type="protein sequence ID" value="HNAJ_0000996901-mRNA-1"/>
    <property type="gene ID" value="HNAJ_0000996901"/>
</dbReference>
<dbReference type="SUPFAM" id="SSF101278">
    <property type="entry name" value="N-terminal domain of adenylylcyclase associated protein, CAP"/>
    <property type="match status" value="1"/>
</dbReference>
<dbReference type="GO" id="GO:0007015">
    <property type="term" value="P:actin filament organization"/>
    <property type="evidence" value="ECO:0007669"/>
    <property type="project" value="TreeGrafter"/>
</dbReference>
<feature type="region of interest" description="Disordered" evidence="1">
    <location>
        <begin position="1"/>
        <end position="38"/>
    </location>
</feature>
<evidence type="ECO:0000259" key="2">
    <source>
        <dbReference type="Pfam" id="PF21938"/>
    </source>
</evidence>
<dbReference type="InterPro" id="IPR053950">
    <property type="entry name" value="CAP_N"/>
</dbReference>
<evidence type="ECO:0000256" key="1">
    <source>
        <dbReference type="SAM" id="MobiDB-lite"/>
    </source>
</evidence>
<dbReference type="InterPro" id="IPR036222">
    <property type="entry name" value="CAP_N_sf"/>
</dbReference>
<dbReference type="STRING" id="102285.A0A0R3TQY4"/>
<dbReference type="Gene3D" id="1.25.40.330">
    <property type="entry name" value="Adenylate cyclase-associated CAP, N-terminal domain"/>
    <property type="match status" value="1"/>
</dbReference>
<dbReference type="GO" id="GO:0005737">
    <property type="term" value="C:cytoplasm"/>
    <property type="evidence" value="ECO:0007669"/>
    <property type="project" value="TreeGrafter"/>
</dbReference>
<organism evidence="3">
    <name type="scientific">Rodentolepis nana</name>
    <name type="common">Dwarf tapeworm</name>
    <name type="synonym">Hymenolepis nana</name>
    <dbReference type="NCBI Taxonomy" id="102285"/>
    <lineage>
        <taxon>Eukaryota</taxon>
        <taxon>Metazoa</taxon>
        <taxon>Spiralia</taxon>
        <taxon>Lophotrochozoa</taxon>
        <taxon>Platyhelminthes</taxon>
        <taxon>Cestoda</taxon>
        <taxon>Eucestoda</taxon>
        <taxon>Cyclophyllidea</taxon>
        <taxon>Hymenolepididae</taxon>
        <taxon>Rodentolepis</taxon>
    </lineage>
</organism>
<feature type="domain" description="CAP N-terminal" evidence="2">
    <location>
        <begin position="147"/>
        <end position="304"/>
    </location>
</feature>
<proteinExistence type="predicted"/>
<dbReference type="PANTHER" id="PTHR10652">
    <property type="entry name" value="ADENYLYL CYCLASE-ASSOCIATED PROTEIN"/>
    <property type="match status" value="1"/>
</dbReference>
<evidence type="ECO:0000313" key="3">
    <source>
        <dbReference type="WBParaSite" id="HNAJ_0000996901-mRNA-1"/>
    </source>
</evidence>
<protein>
    <submittedName>
        <fullName evidence="3">CAP_N domain-containing protein</fullName>
    </submittedName>
</protein>
<sequence length="386" mass="42860">LNCASCRSNRSHSDKSNPHKTFNNGSNPSVNYSNPSSTGDCSILDKNLANGNAKDNMFLLNSAPLESSINKLDAKSTSFANESFDTSKINLLPSDSCSVLMKQSVDRISNSEQTEIYNRLDAVVRRLERLLNTNDSLISDHSGIIAFNGILAEKLSFYLEVSGSVGDLALEQAKLVKEAFDLCLNIIQMSRKYTKPSSVQMCKIMEPLSRKIADISHVAKRNRGHQLYHPLLTISDSVSILSWINMSCPAVFVRDMENATKVSANATTQLYRESMPLYAEWLRAWLRVVSCLRTLVCDFYPVGLVWCLEGANAPLPSPPPPSTWAYSPAAIDSCDCSATVAGSNKLRREWKRRDDGKAFNRDVLLSDISRTRLSQLKHIEGFSYEG</sequence>
<dbReference type="GO" id="GO:0008179">
    <property type="term" value="F:adenylate cyclase binding"/>
    <property type="evidence" value="ECO:0007669"/>
    <property type="project" value="TreeGrafter"/>
</dbReference>
<feature type="compositionally biased region" description="Low complexity" evidence="1">
    <location>
        <begin position="23"/>
        <end position="37"/>
    </location>
</feature>
<reference evidence="3" key="1">
    <citation type="submission" date="2017-02" db="UniProtKB">
        <authorList>
            <consortium name="WormBaseParasite"/>
        </authorList>
    </citation>
    <scope>IDENTIFICATION</scope>
</reference>
<dbReference type="InterPro" id="IPR001837">
    <property type="entry name" value="Adenylate_cyclase-assoc_CAP"/>
</dbReference>
<dbReference type="GO" id="GO:0019933">
    <property type="term" value="P:cAMP-mediated signaling"/>
    <property type="evidence" value="ECO:0007669"/>
    <property type="project" value="TreeGrafter"/>
</dbReference>
<dbReference type="GO" id="GO:0003779">
    <property type="term" value="F:actin binding"/>
    <property type="evidence" value="ECO:0007669"/>
    <property type="project" value="InterPro"/>
</dbReference>
<dbReference type="AlphaFoldDB" id="A0A0R3TQY4"/>
<name>A0A0R3TQY4_RODNA</name>